<dbReference type="SUPFAM" id="SSF111369">
    <property type="entry name" value="HlyD-like secretion proteins"/>
    <property type="match status" value="1"/>
</dbReference>
<dbReference type="Gene3D" id="1.10.287.470">
    <property type="entry name" value="Helix hairpin bin"/>
    <property type="match status" value="1"/>
</dbReference>
<dbReference type="AlphaFoldDB" id="A0A383DYL1"/>
<reference evidence="1" key="1">
    <citation type="submission" date="2018-05" db="EMBL/GenBank/DDBJ databases">
        <authorList>
            <person name="Lanie J.A."/>
            <person name="Ng W.-L."/>
            <person name="Kazmierczak K.M."/>
            <person name="Andrzejewski T.M."/>
            <person name="Davidsen T.M."/>
            <person name="Wayne K.J."/>
            <person name="Tettelin H."/>
            <person name="Glass J.I."/>
            <person name="Rusch D."/>
            <person name="Podicherti R."/>
            <person name="Tsui H.-C.T."/>
            <person name="Winkler M.E."/>
        </authorList>
    </citation>
    <scope>NUCLEOTIDE SEQUENCE</scope>
</reference>
<evidence type="ECO:0000313" key="1">
    <source>
        <dbReference type="EMBL" id="SVE49632.1"/>
    </source>
</evidence>
<dbReference type="GO" id="GO:1990281">
    <property type="term" value="C:efflux pump complex"/>
    <property type="evidence" value="ECO:0007669"/>
    <property type="project" value="TreeGrafter"/>
</dbReference>
<name>A0A383DYL1_9ZZZZ</name>
<dbReference type="GO" id="GO:0015562">
    <property type="term" value="F:efflux transmembrane transporter activity"/>
    <property type="evidence" value="ECO:0007669"/>
    <property type="project" value="TreeGrafter"/>
</dbReference>
<sequence length="151" mass="16507">MSLRLQFIFVALLAGLFAAGWWSYTSWGGDGVTAKKIKSAGATLVLVEKVILADDRFTIRTIGSGKAVRSTALHPAVSGEVKAIRFKAEQRVRQGQALILLDDKHQRLKLKLAEIEVADAERQLVRMKKLAPSGYAAQSRLDTAQTLMNTA</sequence>
<dbReference type="PANTHER" id="PTHR30469:SF16">
    <property type="entry name" value="HAE1 FAMILY EFFLUX PUMP MFP COMPONENT"/>
    <property type="match status" value="1"/>
</dbReference>
<dbReference type="PANTHER" id="PTHR30469">
    <property type="entry name" value="MULTIDRUG RESISTANCE PROTEIN MDTA"/>
    <property type="match status" value="1"/>
</dbReference>
<proteinExistence type="predicted"/>
<accession>A0A383DYL1</accession>
<protein>
    <submittedName>
        <fullName evidence="1">Uncharacterized protein</fullName>
    </submittedName>
</protein>
<dbReference type="EMBL" id="UINC01221336">
    <property type="protein sequence ID" value="SVE49632.1"/>
    <property type="molecule type" value="Genomic_DNA"/>
</dbReference>
<gene>
    <name evidence="1" type="ORF">METZ01_LOCUS502486</name>
</gene>
<feature type="non-terminal residue" evidence="1">
    <location>
        <position position="151"/>
    </location>
</feature>
<dbReference type="Gene3D" id="2.40.50.100">
    <property type="match status" value="1"/>
</dbReference>
<organism evidence="1">
    <name type="scientific">marine metagenome</name>
    <dbReference type="NCBI Taxonomy" id="408172"/>
    <lineage>
        <taxon>unclassified sequences</taxon>
        <taxon>metagenomes</taxon>
        <taxon>ecological metagenomes</taxon>
    </lineage>
</organism>